<evidence type="ECO:0000313" key="1">
    <source>
        <dbReference type="EMBL" id="RYP88935.1"/>
    </source>
</evidence>
<dbReference type="Proteomes" id="UP000295198">
    <property type="component" value="Unassembled WGS sequence"/>
</dbReference>
<dbReference type="EMBL" id="SDKM01000001">
    <property type="protein sequence ID" value="RYP88935.1"/>
    <property type="molecule type" value="Genomic_DNA"/>
</dbReference>
<dbReference type="OrthoDB" id="3790630at2"/>
<organism evidence="1 2">
    <name type="scientific">Nocardioides guangzhouensis</name>
    <dbReference type="NCBI Taxonomy" id="2497878"/>
    <lineage>
        <taxon>Bacteria</taxon>
        <taxon>Bacillati</taxon>
        <taxon>Actinomycetota</taxon>
        <taxon>Actinomycetes</taxon>
        <taxon>Propionibacteriales</taxon>
        <taxon>Nocardioidaceae</taxon>
        <taxon>Nocardioides</taxon>
    </lineage>
</organism>
<evidence type="ECO:0000313" key="2">
    <source>
        <dbReference type="Proteomes" id="UP000295198"/>
    </source>
</evidence>
<dbReference type="AlphaFoldDB" id="A0A4Q4ZLW1"/>
<gene>
    <name evidence="1" type="ORF">EKO23_00395</name>
</gene>
<sequence>MNPMHLIPGRPRITLHWIDGWSVASQQQARRNAMIASTALAQRRAELDDVEEFLADLDAPSLIAEQVAAHG</sequence>
<protein>
    <submittedName>
        <fullName evidence="1">Uncharacterized protein</fullName>
    </submittedName>
</protein>
<name>A0A4Q4ZLW1_9ACTN</name>
<accession>A0A4Q4ZLW1</accession>
<comment type="caution">
    <text evidence="1">The sequence shown here is derived from an EMBL/GenBank/DDBJ whole genome shotgun (WGS) entry which is preliminary data.</text>
</comment>
<keyword evidence="2" id="KW-1185">Reference proteome</keyword>
<dbReference type="RefSeq" id="WP_134712940.1">
    <property type="nucleotide sequence ID" value="NZ_SDKM01000001.1"/>
</dbReference>
<proteinExistence type="predicted"/>
<reference evidence="1 2" key="1">
    <citation type="submission" date="2019-01" db="EMBL/GenBank/DDBJ databases">
        <title>Nocardioides guangzhouensis sp. nov., an actinobacterium isolated from soil.</title>
        <authorList>
            <person name="Fu Y."/>
            <person name="Cai Y."/>
            <person name="Lin Z."/>
            <person name="Chen P."/>
        </authorList>
    </citation>
    <scope>NUCLEOTIDE SEQUENCE [LARGE SCALE GENOMIC DNA]</scope>
    <source>
        <strain evidence="1 2">130</strain>
    </source>
</reference>